<evidence type="ECO:0000256" key="1">
    <source>
        <dbReference type="ARBA" id="ARBA00010617"/>
    </source>
</evidence>
<dbReference type="PANTHER" id="PTHR24291:SF198">
    <property type="entry name" value="CYTOCHROME P450 4F3"/>
    <property type="match status" value="1"/>
</dbReference>
<dbReference type="AlphaFoldDB" id="A0A9L0KDB8"/>
<name>A0A9L0KDB8_EQUAS</name>
<sequence>MCIKESLWLHPPAVSISQRCTQDIVLPDGRVIPKGALNVKGRSIWAGRGARMPGGDLFLTGPSSPTGIICLISIFGTHQNPSVWPDPEVLPPPTLILVCSPKGTQGRVQGSDLANQTSPSPIIHTSDSPRLAVLGDPTPQPCLGLPPRSMIPFALTQKTPRRGHLWPLFPSQWGPAEDCRHLRWACVDGGRGLGLRSQHDCEGGKRGKLKMVRVPALLPPCTGGYG</sequence>
<dbReference type="GeneTree" id="ENSGT00940000154646"/>
<dbReference type="Ensembl" id="ENSEAST00005072127.1">
    <property type="protein sequence ID" value="ENSEASP00005060452.1"/>
    <property type="gene ID" value="ENSEASG00005033986.1"/>
</dbReference>
<dbReference type="Proteomes" id="UP000694387">
    <property type="component" value="Chromosome 10"/>
</dbReference>
<accession>A0A9L0KDB8</accession>
<dbReference type="SUPFAM" id="SSF48264">
    <property type="entry name" value="Cytochrome P450"/>
    <property type="match status" value="1"/>
</dbReference>
<dbReference type="GO" id="GO:0005506">
    <property type="term" value="F:iron ion binding"/>
    <property type="evidence" value="ECO:0007669"/>
    <property type="project" value="InterPro"/>
</dbReference>
<evidence type="ECO:0000313" key="2">
    <source>
        <dbReference type="Ensembl" id="ENSEASP00005060452.1"/>
    </source>
</evidence>
<proteinExistence type="inferred from homology"/>
<dbReference type="InterPro" id="IPR050196">
    <property type="entry name" value="Cytochrome_P450_Monoox"/>
</dbReference>
<protein>
    <submittedName>
        <fullName evidence="2">Uncharacterized protein</fullName>
    </submittedName>
</protein>
<dbReference type="Gene3D" id="1.10.630.10">
    <property type="entry name" value="Cytochrome P450"/>
    <property type="match status" value="1"/>
</dbReference>
<reference evidence="2" key="3">
    <citation type="submission" date="2025-09" db="UniProtKB">
        <authorList>
            <consortium name="Ensembl"/>
        </authorList>
    </citation>
    <scope>IDENTIFICATION</scope>
</reference>
<comment type="similarity">
    <text evidence="1">Belongs to the cytochrome P450 family.</text>
</comment>
<dbReference type="GO" id="GO:0016705">
    <property type="term" value="F:oxidoreductase activity, acting on paired donors, with incorporation or reduction of molecular oxygen"/>
    <property type="evidence" value="ECO:0007669"/>
    <property type="project" value="InterPro"/>
</dbReference>
<keyword evidence="3" id="KW-1185">Reference proteome</keyword>
<organism evidence="2 3">
    <name type="scientific">Equus asinus</name>
    <name type="common">Donkey</name>
    <name type="synonym">Equus africanus asinus</name>
    <dbReference type="NCBI Taxonomy" id="9793"/>
    <lineage>
        <taxon>Eukaryota</taxon>
        <taxon>Metazoa</taxon>
        <taxon>Chordata</taxon>
        <taxon>Craniata</taxon>
        <taxon>Vertebrata</taxon>
        <taxon>Euteleostomi</taxon>
        <taxon>Mammalia</taxon>
        <taxon>Eutheria</taxon>
        <taxon>Laurasiatheria</taxon>
        <taxon>Perissodactyla</taxon>
        <taxon>Equidae</taxon>
        <taxon>Equus</taxon>
    </lineage>
</organism>
<dbReference type="InterPro" id="IPR036396">
    <property type="entry name" value="Cyt_P450_sf"/>
</dbReference>
<dbReference type="PANTHER" id="PTHR24291">
    <property type="entry name" value="CYTOCHROME P450 FAMILY 4"/>
    <property type="match status" value="1"/>
</dbReference>
<dbReference type="GO" id="GO:0020037">
    <property type="term" value="F:heme binding"/>
    <property type="evidence" value="ECO:0007669"/>
    <property type="project" value="InterPro"/>
</dbReference>
<gene>
    <name evidence="2" type="primary">LOC123289407</name>
</gene>
<evidence type="ECO:0000313" key="3">
    <source>
        <dbReference type="Proteomes" id="UP000694387"/>
    </source>
</evidence>
<reference evidence="2 3" key="1">
    <citation type="journal article" date="2020" name="Nat. Commun.">
        <title>Donkey genomes provide new insights into domestication and selection for coat color.</title>
        <authorList>
            <person name="Wang"/>
            <person name="C."/>
            <person name="Li"/>
            <person name="H."/>
            <person name="Guo"/>
            <person name="Y."/>
            <person name="Huang"/>
            <person name="J."/>
            <person name="Sun"/>
            <person name="Y."/>
            <person name="Min"/>
            <person name="J."/>
            <person name="Wang"/>
            <person name="J."/>
            <person name="Fang"/>
            <person name="X."/>
            <person name="Zhao"/>
            <person name="Z."/>
            <person name="Wang"/>
            <person name="S."/>
            <person name="Zhang"/>
            <person name="Y."/>
            <person name="Liu"/>
            <person name="Q."/>
            <person name="Jiang"/>
            <person name="Q."/>
            <person name="Wang"/>
            <person name="X."/>
            <person name="Guo"/>
            <person name="Y."/>
            <person name="Yang"/>
            <person name="C."/>
            <person name="Wang"/>
            <person name="Y."/>
            <person name="Tian"/>
            <person name="F."/>
            <person name="Zhuang"/>
            <person name="G."/>
            <person name="Fan"/>
            <person name="Y."/>
            <person name="Gao"/>
            <person name="Q."/>
            <person name="Li"/>
            <person name="Y."/>
            <person name="Ju"/>
            <person name="Z."/>
            <person name="Li"/>
            <person name="J."/>
            <person name="Li"/>
            <person name="R."/>
            <person name="Hou"/>
            <person name="M."/>
            <person name="Yang"/>
            <person name="G."/>
            <person name="Liu"/>
            <person name="G."/>
            <person name="Liu"/>
            <person name="W."/>
            <person name="Guo"/>
            <person name="J."/>
            <person name="Pan"/>
            <person name="S."/>
            <person name="Fan"/>
            <person name="G."/>
            <person name="Zhang"/>
            <person name="W."/>
            <person name="Zhang"/>
            <person name="R."/>
            <person name="Yu"/>
            <person name="J."/>
            <person name="Zhang"/>
            <person name="X."/>
            <person name="Yin"/>
            <person name="Q."/>
            <person name="Ji"/>
            <person name="C."/>
            <person name="Jin"/>
            <person name="Y."/>
            <person name="Yue"/>
            <person name="G."/>
            <person name="Liu"/>
            <person name="M."/>
            <person name="Xu"/>
            <person name="J."/>
            <person name="Liu"/>
            <person name="S."/>
            <person name="Jordana"/>
            <person name="J."/>
            <person name="Noce"/>
            <person name="A."/>
            <person name="Amills"/>
            <person name="M."/>
            <person name="Wu"/>
            <person name="D.D."/>
            <person name="Li"/>
            <person name="S."/>
            <person name="Zhou"/>
            <person name="X. and Zhong"/>
            <person name="J."/>
        </authorList>
    </citation>
    <scope>NUCLEOTIDE SEQUENCE [LARGE SCALE GENOMIC DNA]</scope>
</reference>
<reference evidence="2" key="2">
    <citation type="submission" date="2025-08" db="UniProtKB">
        <authorList>
            <consortium name="Ensembl"/>
        </authorList>
    </citation>
    <scope>IDENTIFICATION</scope>
</reference>
<dbReference type="GO" id="GO:0004497">
    <property type="term" value="F:monooxygenase activity"/>
    <property type="evidence" value="ECO:0007669"/>
    <property type="project" value="InterPro"/>
</dbReference>